<comment type="caution">
    <text evidence="2">The sequence shown here is derived from an EMBL/GenBank/DDBJ whole genome shotgun (WGS) entry which is preliminary data.</text>
</comment>
<feature type="region of interest" description="Disordered" evidence="1">
    <location>
        <begin position="254"/>
        <end position="277"/>
    </location>
</feature>
<proteinExistence type="predicted"/>
<name>A0A550BXA5_9AGAR</name>
<evidence type="ECO:0000313" key="2">
    <source>
        <dbReference type="EMBL" id="TRM57179.1"/>
    </source>
</evidence>
<protein>
    <submittedName>
        <fullName evidence="2">Uncharacterized protein</fullName>
    </submittedName>
</protein>
<gene>
    <name evidence="2" type="ORF">BD626DRAFT_574753</name>
</gene>
<sequence length="277" mass="30831">MRRTLRSGATFGAWDGSAITVVDPQFDLADLVRQSVDDERDEQSDEDNDYELCEASDTDWSTDAEEDASIHIPSAVRASGASSTLPHNRKRHNRQRSKAVRKRQRLSACSGADSDDLEPNVRLSARRKHVAAAEPIARNISLQNLRVTKTGYTAMRDAKSGKQKHRTYQLQDLVGPKSQYKFELYEWDGRKTVPLVDKEDRVFAVLAGCPDKAPDWGGSMQELADAIETTSSRLSLNPGQRRHRRGPFPATAHGYSFGGGQREPLNIAEKPANTAHF</sequence>
<feature type="region of interest" description="Disordered" evidence="1">
    <location>
        <begin position="74"/>
        <end position="118"/>
    </location>
</feature>
<dbReference type="Proteomes" id="UP000320762">
    <property type="component" value="Unassembled WGS sequence"/>
</dbReference>
<accession>A0A550BXA5</accession>
<keyword evidence="3" id="KW-1185">Reference proteome</keyword>
<feature type="compositionally biased region" description="Basic residues" evidence="1">
    <location>
        <begin position="87"/>
        <end position="105"/>
    </location>
</feature>
<dbReference type="AlphaFoldDB" id="A0A550BXA5"/>
<dbReference type="STRING" id="97359.A0A550BXA5"/>
<dbReference type="EMBL" id="VDMD01000051">
    <property type="protein sequence ID" value="TRM57179.1"/>
    <property type="molecule type" value="Genomic_DNA"/>
</dbReference>
<organism evidence="2 3">
    <name type="scientific">Schizophyllum amplum</name>
    <dbReference type="NCBI Taxonomy" id="97359"/>
    <lineage>
        <taxon>Eukaryota</taxon>
        <taxon>Fungi</taxon>
        <taxon>Dikarya</taxon>
        <taxon>Basidiomycota</taxon>
        <taxon>Agaricomycotina</taxon>
        <taxon>Agaricomycetes</taxon>
        <taxon>Agaricomycetidae</taxon>
        <taxon>Agaricales</taxon>
        <taxon>Schizophyllaceae</taxon>
        <taxon>Schizophyllum</taxon>
    </lineage>
</organism>
<dbReference type="OrthoDB" id="2986440at2759"/>
<evidence type="ECO:0000256" key="1">
    <source>
        <dbReference type="SAM" id="MobiDB-lite"/>
    </source>
</evidence>
<evidence type="ECO:0000313" key="3">
    <source>
        <dbReference type="Proteomes" id="UP000320762"/>
    </source>
</evidence>
<reference evidence="2 3" key="1">
    <citation type="journal article" date="2019" name="New Phytol.">
        <title>Comparative genomics reveals unique wood-decay strategies and fruiting body development in the Schizophyllaceae.</title>
        <authorList>
            <person name="Almasi E."/>
            <person name="Sahu N."/>
            <person name="Krizsan K."/>
            <person name="Balint B."/>
            <person name="Kovacs G.M."/>
            <person name="Kiss B."/>
            <person name="Cseklye J."/>
            <person name="Drula E."/>
            <person name="Henrissat B."/>
            <person name="Nagy I."/>
            <person name="Chovatia M."/>
            <person name="Adam C."/>
            <person name="LaButti K."/>
            <person name="Lipzen A."/>
            <person name="Riley R."/>
            <person name="Grigoriev I.V."/>
            <person name="Nagy L.G."/>
        </authorList>
    </citation>
    <scope>NUCLEOTIDE SEQUENCE [LARGE SCALE GENOMIC DNA]</scope>
    <source>
        <strain evidence="2 3">NL-1724</strain>
    </source>
</reference>